<dbReference type="SUPFAM" id="SSF46785">
    <property type="entry name" value="Winged helix' DNA-binding domain"/>
    <property type="match status" value="1"/>
</dbReference>
<dbReference type="Pfam" id="PF07702">
    <property type="entry name" value="UTRA"/>
    <property type="match status" value="1"/>
</dbReference>
<dbReference type="CDD" id="cd07377">
    <property type="entry name" value="WHTH_GntR"/>
    <property type="match status" value="1"/>
</dbReference>
<dbReference type="InterPro" id="IPR036390">
    <property type="entry name" value="WH_DNA-bd_sf"/>
</dbReference>
<accession>A0A4Q1HQI4</accession>
<dbReference type="SMART" id="SM00866">
    <property type="entry name" value="UTRA"/>
    <property type="match status" value="1"/>
</dbReference>
<dbReference type="InterPro" id="IPR011663">
    <property type="entry name" value="UTRA"/>
</dbReference>
<dbReference type="OrthoDB" id="8582866at2"/>
<protein>
    <submittedName>
        <fullName evidence="5">GntR family transcriptional regulator</fullName>
    </submittedName>
</protein>
<keyword evidence="2" id="KW-0238">DNA-binding</keyword>
<gene>
    <name evidence="5" type="ORF">C7R54_06585</name>
</gene>
<dbReference type="Gene3D" id="3.40.1410.10">
    <property type="entry name" value="Chorismate lyase-like"/>
    <property type="match status" value="1"/>
</dbReference>
<evidence type="ECO:0000259" key="4">
    <source>
        <dbReference type="PROSITE" id="PS50949"/>
    </source>
</evidence>
<dbReference type="Pfam" id="PF00392">
    <property type="entry name" value="GntR"/>
    <property type="match status" value="1"/>
</dbReference>
<dbReference type="InterPro" id="IPR000524">
    <property type="entry name" value="Tscrpt_reg_HTH_GntR"/>
</dbReference>
<dbReference type="Gene3D" id="1.10.10.10">
    <property type="entry name" value="Winged helix-like DNA-binding domain superfamily/Winged helix DNA-binding domain"/>
    <property type="match status" value="1"/>
</dbReference>
<dbReference type="PROSITE" id="PS50949">
    <property type="entry name" value="HTH_GNTR"/>
    <property type="match status" value="1"/>
</dbReference>
<dbReference type="AlphaFoldDB" id="A0A4Q1HQI4"/>
<dbReference type="GO" id="GO:0003677">
    <property type="term" value="F:DNA binding"/>
    <property type="evidence" value="ECO:0007669"/>
    <property type="project" value="UniProtKB-KW"/>
</dbReference>
<dbReference type="InterPro" id="IPR050679">
    <property type="entry name" value="Bact_HTH_transcr_reg"/>
</dbReference>
<keyword evidence="6" id="KW-1185">Reference proteome</keyword>
<dbReference type="GO" id="GO:0045892">
    <property type="term" value="P:negative regulation of DNA-templated transcription"/>
    <property type="evidence" value="ECO:0007669"/>
    <property type="project" value="TreeGrafter"/>
</dbReference>
<name>A0A4Q1HQI4_9BURK</name>
<evidence type="ECO:0000256" key="1">
    <source>
        <dbReference type="ARBA" id="ARBA00023015"/>
    </source>
</evidence>
<organism evidence="5 6">
    <name type="scientific">Achromobacter aloeverae</name>
    <dbReference type="NCBI Taxonomy" id="1750518"/>
    <lineage>
        <taxon>Bacteria</taxon>
        <taxon>Pseudomonadati</taxon>
        <taxon>Pseudomonadota</taxon>
        <taxon>Betaproteobacteria</taxon>
        <taxon>Burkholderiales</taxon>
        <taxon>Alcaligenaceae</taxon>
        <taxon>Achromobacter</taxon>
    </lineage>
</organism>
<dbReference type="EMBL" id="PYAL01000001">
    <property type="protein sequence ID" value="RXN93354.1"/>
    <property type="molecule type" value="Genomic_DNA"/>
</dbReference>
<dbReference type="InterPro" id="IPR036388">
    <property type="entry name" value="WH-like_DNA-bd_sf"/>
</dbReference>
<dbReference type="GO" id="GO:0003700">
    <property type="term" value="F:DNA-binding transcription factor activity"/>
    <property type="evidence" value="ECO:0007669"/>
    <property type="project" value="InterPro"/>
</dbReference>
<evidence type="ECO:0000313" key="6">
    <source>
        <dbReference type="Proteomes" id="UP000290849"/>
    </source>
</evidence>
<reference evidence="5 6" key="1">
    <citation type="journal article" date="2017" name="Int. J. Syst. Evol. Microbiol.">
        <title>Achromobacter aloeverae sp. nov., isolated from the root of Aloe vera (L.) Burm.f.</title>
        <authorList>
            <person name="Kuncharoen N."/>
            <person name="Muramatsu Y."/>
            <person name="Shibata C."/>
            <person name="Kamakura Y."/>
            <person name="Nakagawa Y."/>
            <person name="Tanasupawat S."/>
        </authorList>
    </citation>
    <scope>NUCLEOTIDE SEQUENCE [LARGE SCALE GENOMIC DNA]</scope>
    <source>
        <strain evidence="5 6">AVA-1</strain>
    </source>
</reference>
<sequence length="263" mass="28461">MADGASPLPLYHKVYLLLRQRLLDGDFGADAPLPGENALAQAYGVSRLTVRRALDTLAADGLVSRQQGRGTFAQAPAEMATPQQGASVDALLMHLSRMGMHTQVKLLALEVEPASPTVAARLEVPVGAPVHRSVRVRSYQDAVFSYLRTYVPDAIGKRISRKALGSKPLLQIFGDLGVRVMGAEQTVTAVMADPDSARALDVPVASALLNIRRLVRDTGGRPVEYLDARYRPDRFEYRLDMQAHETSGTPVWLPAAPAGSGRR</sequence>
<dbReference type="RefSeq" id="WP_129149310.1">
    <property type="nucleotide sequence ID" value="NZ_JBHSDO010000006.1"/>
</dbReference>
<dbReference type="PANTHER" id="PTHR44846">
    <property type="entry name" value="MANNOSYL-D-GLYCERATE TRANSPORT/METABOLISM SYSTEM REPRESSOR MNGR-RELATED"/>
    <property type="match status" value="1"/>
</dbReference>
<dbReference type="SMART" id="SM00345">
    <property type="entry name" value="HTH_GNTR"/>
    <property type="match status" value="1"/>
</dbReference>
<proteinExistence type="predicted"/>
<feature type="domain" description="HTH gntR-type" evidence="4">
    <location>
        <begin position="8"/>
        <end position="76"/>
    </location>
</feature>
<keyword evidence="3" id="KW-0804">Transcription</keyword>
<evidence type="ECO:0000313" key="5">
    <source>
        <dbReference type="EMBL" id="RXN93354.1"/>
    </source>
</evidence>
<evidence type="ECO:0000256" key="2">
    <source>
        <dbReference type="ARBA" id="ARBA00023125"/>
    </source>
</evidence>
<dbReference type="SUPFAM" id="SSF64288">
    <property type="entry name" value="Chorismate lyase-like"/>
    <property type="match status" value="1"/>
</dbReference>
<comment type="caution">
    <text evidence="5">The sequence shown here is derived from an EMBL/GenBank/DDBJ whole genome shotgun (WGS) entry which is preliminary data.</text>
</comment>
<evidence type="ECO:0000256" key="3">
    <source>
        <dbReference type="ARBA" id="ARBA00023163"/>
    </source>
</evidence>
<dbReference type="PRINTS" id="PR00035">
    <property type="entry name" value="HTHGNTR"/>
</dbReference>
<dbReference type="InterPro" id="IPR028978">
    <property type="entry name" value="Chorismate_lyase_/UTRA_dom_sf"/>
</dbReference>
<dbReference type="PANTHER" id="PTHR44846:SF1">
    <property type="entry name" value="MANNOSYL-D-GLYCERATE TRANSPORT_METABOLISM SYSTEM REPRESSOR MNGR-RELATED"/>
    <property type="match status" value="1"/>
</dbReference>
<keyword evidence="1" id="KW-0805">Transcription regulation</keyword>
<dbReference type="Proteomes" id="UP000290849">
    <property type="component" value="Unassembled WGS sequence"/>
</dbReference>